<name>A0A9N8ZJ51_9GLOM</name>
<gene>
    <name evidence="1" type="ORF">RFULGI_LOCUS2272</name>
</gene>
<accession>A0A9N8ZJ51</accession>
<comment type="caution">
    <text evidence="1">The sequence shown here is derived from an EMBL/GenBank/DDBJ whole genome shotgun (WGS) entry which is preliminary data.</text>
</comment>
<reference evidence="1" key="1">
    <citation type="submission" date="2021-06" db="EMBL/GenBank/DDBJ databases">
        <authorList>
            <person name="Kallberg Y."/>
            <person name="Tangrot J."/>
            <person name="Rosling A."/>
        </authorList>
    </citation>
    <scope>NUCLEOTIDE SEQUENCE</scope>
    <source>
        <strain evidence="1">IN212</strain>
    </source>
</reference>
<proteinExistence type="predicted"/>
<keyword evidence="2" id="KW-1185">Reference proteome</keyword>
<dbReference type="Proteomes" id="UP000789396">
    <property type="component" value="Unassembled WGS sequence"/>
</dbReference>
<dbReference type="OrthoDB" id="78669at2759"/>
<evidence type="ECO:0000313" key="2">
    <source>
        <dbReference type="Proteomes" id="UP000789396"/>
    </source>
</evidence>
<sequence>MPRFWPNDGECLIGSIHVQVTNEVDEQLIIKEVTKALNSKIKGLEELTIQVEKIEDTCDYDKSISKLPHHSINVFLRIPIRQVDYF</sequence>
<organism evidence="1 2">
    <name type="scientific">Racocetra fulgida</name>
    <dbReference type="NCBI Taxonomy" id="60492"/>
    <lineage>
        <taxon>Eukaryota</taxon>
        <taxon>Fungi</taxon>
        <taxon>Fungi incertae sedis</taxon>
        <taxon>Mucoromycota</taxon>
        <taxon>Glomeromycotina</taxon>
        <taxon>Glomeromycetes</taxon>
        <taxon>Diversisporales</taxon>
        <taxon>Gigasporaceae</taxon>
        <taxon>Racocetra</taxon>
    </lineage>
</organism>
<dbReference type="AlphaFoldDB" id="A0A9N8ZJ51"/>
<evidence type="ECO:0000313" key="1">
    <source>
        <dbReference type="EMBL" id="CAG8497354.1"/>
    </source>
</evidence>
<protein>
    <submittedName>
        <fullName evidence="1">1920_t:CDS:1</fullName>
    </submittedName>
</protein>
<dbReference type="EMBL" id="CAJVPZ010001671">
    <property type="protein sequence ID" value="CAG8497354.1"/>
    <property type="molecule type" value="Genomic_DNA"/>
</dbReference>